<feature type="domain" description="SLH" evidence="2">
    <location>
        <begin position="1347"/>
        <end position="1410"/>
    </location>
</feature>
<dbReference type="Pfam" id="PF02368">
    <property type="entry name" value="Big_2"/>
    <property type="match status" value="1"/>
</dbReference>
<dbReference type="RefSeq" id="WP_378091923.1">
    <property type="nucleotide sequence ID" value="NZ_JBHSEP010000001.1"/>
</dbReference>
<comment type="caution">
    <text evidence="3">The sequence shown here is derived from an EMBL/GenBank/DDBJ whole genome shotgun (WGS) entry which is preliminary data.</text>
</comment>
<dbReference type="EMBL" id="JBHSEP010000001">
    <property type="protein sequence ID" value="MFC4597124.1"/>
    <property type="molecule type" value="Genomic_DNA"/>
</dbReference>
<dbReference type="InterPro" id="IPR008964">
    <property type="entry name" value="Invasin/intimin_cell_adhesion"/>
</dbReference>
<protein>
    <submittedName>
        <fullName evidence="3">S-layer homology domain-containing protein</fullName>
    </submittedName>
</protein>
<dbReference type="Pfam" id="PF00395">
    <property type="entry name" value="SLH"/>
    <property type="match status" value="2"/>
</dbReference>
<dbReference type="Gene3D" id="3.20.20.80">
    <property type="entry name" value="Glycosidases"/>
    <property type="match status" value="1"/>
</dbReference>
<sequence>MDPLHLRNMGKASFKVFLIVCLLSSMLWTNSANRAYAEPASDKPGLIEDFESYADDDALRQAWTEAWSDKPGSVARALGHSSGSQGLELAAAIANSEWANIAYSIPSDKRDWSLFDGLSFWVDNTTNDNKNFSLNVALQTPAAKGEFGLKEGGTALTIAEDGSWQLAAFSGSSLLIPAGFQGVVRMAWDQFVQSAWQCDGVQADCAAVLDASEVAGLQFGYSPSGYVHNVITIDDIALYRADKVLEDFEAYADDAALQNVWRVDWESGQPSALRTIDRTNYADGGQAMKLSVSPPSGGPASDWANIKRTAFTGTDTDWSAFDGLVFWVNNASPSSKAMDLNLSLVTGAPKGEFSLKQGGAVAFYDAADGWKTTFLEGGSLSIAAGYKGMVRIPWSALSQSEWQGCDACDAPFDASKVLQIQFGFAPIQQLDNVLSIDRIGLYALSGRSSESGGGPTTEPVDHPGPPAWATAAGTHALEYRNAPADNPLKGFLPFYDASEEAYFTEGDDWRDRPSQLPYSLEFFYLPLSKLMNNLNDFSWTELDRRLEAVASRGNHAVFRVYLDYPNKPSGIPQFLLDEGLQTYEYTEYNNGKDATSLAPDYNDEKLMGALENFIQALGARYDGDPRVGFIMIGLIGFWGEWHTYPYDGNIQSPNLMPSDANLKRVLAAMDDAFDRTQLVLRYPMDNSVLKTKNFDVGYHDDSFAFQTLPPSLGGQGWHFWGRVNDAGVTEFWKKNSMGGEMRPEIQVKMWDNDPPIYNEPSTPIEGAQGEDYYTSLNLTHASWLIAQGIFQTPLAPVPLARAAEGSRRMGYEYYVPAAYLEASDGALKVGVELENRGVAPFYYDWKVELAAKSGEGIVSIWEPGWDLKGILPNTNGFDNNKLFESTDNPALSNGSYEIWMRYVNPLETVNADANKFRFANVEQNGDGWLRLGSVEVADSAAQAPVRVTGLTANSPNRLQLSPGSSAQIEVSVEPAEAGNKRVVWSSADSKVAYVSATGLVKAVGAGQTVITAKSSDGNLEKRFDVTVPAGAGSGSSSGGSSTAPATPVPEPQPELTDRGVKLGADAVTTVQSKNEDGVNVTTATLDAKKLRDAFRLLQNRSTDVSSDSPVILELNNDGGSVRVDVPSSALAEAMTELPDASITVRTDYGSYNVPVKVLGLTALAEKLGASLEEMTLSIRMNRVAGRTAELLSEQAEREGLKLLAPALDYGIAVQANGRSIELTDFGGAYLERTMILQGTWDPSTTTAFLFDPNAAAFRFVPSLLLSSGGNTEVVIKRNGNSLYVVASGSKAFADVRGHRAESDIELLASKRIINGVKPDEFSPDRPITRAEFAAMLVRSLGLNSPDAAAPYRDVADEDWFADAIARAADAGIVNGYPGGSFKPNERISREQMDAILSRALYYVSGSLDGEDAAGNSDTAADSAAYASRAEAVVAIKRFLQSVRFMN</sequence>
<feature type="domain" description="SLH" evidence="2">
    <location>
        <begin position="1287"/>
        <end position="1346"/>
    </location>
</feature>
<dbReference type="SMART" id="SM00635">
    <property type="entry name" value="BID_2"/>
    <property type="match status" value="1"/>
</dbReference>
<dbReference type="SUPFAM" id="SSF49785">
    <property type="entry name" value="Galactose-binding domain-like"/>
    <property type="match status" value="2"/>
</dbReference>
<dbReference type="InterPro" id="IPR008979">
    <property type="entry name" value="Galactose-bd-like_sf"/>
</dbReference>
<feature type="region of interest" description="Disordered" evidence="1">
    <location>
        <begin position="1026"/>
        <end position="1057"/>
    </location>
</feature>
<accession>A0ABV9F7H5</accession>
<dbReference type="PANTHER" id="PTHR43308:SF5">
    <property type="entry name" value="S-LAYER PROTEIN _ PEPTIDOGLYCAN ENDO-BETA-N-ACETYLGLUCOSAMINIDASE"/>
    <property type="match status" value="1"/>
</dbReference>
<proteinExistence type="predicted"/>
<evidence type="ECO:0000313" key="4">
    <source>
        <dbReference type="Proteomes" id="UP001596028"/>
    </source>
</evidence>
<name>A0ABV9F7H5_9BACL</name>
<organism evidence="3 4">
    <name type="scientific">Cohnella hongkongensis</name>
    <dbReference type="NCBI Taxonomy" id="178337"/>
    <lineage>
        <taxon>Bacteria</taxon>
        <taxon>Bacillati</taxon>
        <taxon>Bacillota</taxon>
        <taxon>Bacilli</taxon>
        <taxon>Bacillales</taxon>
        <taxon>Paenibacillaceae</taxon>
        <taxon>Cohnella</taxon>
    </lineage>
</organism>
<evidence type="ECO:0000259" key="2">
    <source>
        <dbReference type="PROSITE" id="PS51272"/>
    </source>
</evidence>
<gene>
    <name evidence="3" type="ORF">ACFO3S_02635</name>
</gene>
<evidence type="ECO:0000313" key="3">
    <source>
        <dbReference type="EMBL" id="MFC4597124.1"/>
    </source>
</evidence>
<dbReference type="PROSITE" id="PS51272">
    <property type="entry name" value="SLH"/>
    <property type="match status" value="2"/>
</dbReference>
<dbReference type="Proteomes" id="UP001596028">
    <property type="component" value="Unassembled WGS sequence"/>
</dbReference>
<dbReference type="Gene3D" id="2.60.40.1080">
    <property type="match status" value="1"/>
</dbReference>
<dbReference type="PANTHER" id="PTHR43308">
    <property type="entry name" value="OUTER MEMBRANE PROTEIN ALPHA-RELATED"/>
    <property type="match status" value="1"/>
</dbReference>
<dbReference type="InterPro" id="IPR001119">
    <property type="entry name" value="SLH_dom"/>
</dbReference>
<keyword evidence="4" id="KW-1185">Reference proteome</keyword>
<dbReference type="SUPFAM" id="SSF49373">
    <property type="entry name" value="Invasin/intimin cell-adhesion fragments"/>
    <property type="match status" value="1"/>
</dbReference>
<reference evidence="4" key="1">
    <citation type="journal article" date="2019" name="Int. J. Syst. Evol. Microbiol.">
        <title>The Global Catalogue of Microorganisms (GCM) 10K type strain sequencing project: providing services to taxonomists for standard genome sequencing and annotation.</title>
        <authorList>
            <consortium name="The Broad Institute Genomics Platform"/>
            <consortium name="The Broad Institute Genome Sequencing Center for Infectious Disease"/>
            <person name="Wu L."/>
            <person name="Ma J."/>
        </authorList>
    </citation>
    <scope>NUCLEOTIDE SEQUENCE [LARGE SCALE GENOMIC DNA]</scope>
    <source>
        <strain evidence="4">CCUG 49571</strain>
    </source>
</reference>
<dbReference type="InterPro" id="IPR003343">
    <property type="entry name" value="Big_2"/>
</dbReference>
<dbReference type="InterPro" id="IPR051465">
    <property type="entry name" value="Cell_Envelope_Struct_Comp"/>
</dbReference>
<evidence type="ECO:0000256" key="1">
    <source>
        <dbReference type="SAM" id="MobiDB-lite"/>
    </source>
</evidence>